<dbReference type="CDD" id="cd22157">
    <property type="entry name" value="F-box_AtFBW1-like"/>
    <property type="match status" value="1"/>
</dbReference>
<evidence type="ECO:0000313" key="4">
    <source>
        <dbReference type="EnsemblPlants" id="KQK04974"/>
    </source>
</evidence>
<dbReference type="EMBL" id="CM000881">
    <property type="protein sequence ID" value="KQK04974.1"/>
    <property type="molecule type" value="Genomic_DNA"/>
</dbReference>
<name>I1HGL7_BRADI</name>
<dbReference type="eggNOG" id="ENOG502R539">
    <property type="taxonomic scope" value="Eukaryota"/>
</dbReference>
<reference evidence="3 4" key="1">
    <citation type="journal article" date="2010" name="Nature">
        <title>Genome sequencing and analysis of the model grass Brachypodium distachyon.</title>
        <authorList>
            <consortium name="International Brachypodium Initiative"/>
        </authorList>
    </citation>
    <scope>NUCLEOTIDE SEQUENCE [LARGE SCALE GENOMIC DNA]</scope>
    <source>
        <strain evidence="3">Bd21</strain>
        <strain evidence="4">cv. Bd21</strain>
    </source>
</reference>
<dbReference type="OMA" id="DKETINC"/>
<feature type="region of interest" description="Disordered" evidence="1">
    <location>
        <begin position="1"/>
        <end position="29"/>
    </location>
</feature>
<dbReference type="NCBIfam" id="TIGR01640">
    <property type="entry name" value="F_box_assoc_1"/>
    <property type="match status" value="1"/>
</dbReference>
<gene>
    <name evidence="4" type="primary">LOC104582596</name>
    <name evidence="3" type="ORF">BRADI_2g17110v3</name>
</gene>
<dbReference type="AlphaFoldDB" id="I1HGL7"/>
<dbReference type="GeneID" id="104582596"/>
<dbReference type="STRING" id="15368.I1HGL7"/>
<dbReference type="PANTHER" id="PTHR31672:SF2">
    <property type="entry name" value="F-BOX DOMAIN-CONTAINING PROTEIN"/>
    <property type="match status" value="1"/>
</dbReference>
<evidence type="ECO:0000313" key="5">
    <source>
        <dbReference type="Proteomes" id="UP000008810"/>
    </source>
</evidence>
<dbReference type="HOGENOM" id="CLU_034248_1_1_1"/>
<dbReference type="InterPro" id="IPR050796">
    <property type="entry name" value="SCF_F-box_component"/>
</dbReference>
<dbReference type="Proteomes" id="UP000008810">
    <property type="component" value="Chromosome 2"/>
</dbReference>
<dbReference type="InterPro" id="IPR017451">
    <property type="entry name" value="F-box-assoc_interact_dom"/>
</dbReference>
<dbReference type="OrthoDB" id="601306at2759"/>
<dbReference type="RefSeq" id="XP_024314856.1">
    <property type="nucleotide sequence ID" value="XM_024459088.1"/>
</dbReference>
<protein>
    <recommendedName>
        <fullName evidence="2">F-box domain-containing protein</fullName>
    </recommendedName>
</protein>
<evidence type="ECO:0000313" key="3">
    <source>
        <dbReference type="EMBL" id="KQK04974.1"/>
    </source>
</evidence>
<dbReference type="SMART" id="SM00256">
    <property type="entry name" value="FBOX"/>
    <property type="match status" value="1"/>
</dbReference>
<dbReference type="PANTHER" id="PTHR31672">
    <property type="entry name" value="BNACNNG10540D PROTEIN"/>
    <property type="match status" value="1"/>
</dbReference>
<dbReference type="InterPro" id="IPR001810">
    <property type="entry name" value="F-box_dom"/>
</dbReference>
<dbReference type="InterPro" id="IPR006527">
    <property type="entry name" value="F-box-assoc_dom_typ1"/>
</dbReference>
<keyword evidence="5" id="KW-1185">Reference proteome</keyword>
<sequence length="321" mass="35215">MPDAKPSTEGTPRLKDQMNPDRSNIGGGRRMTAAVSSSAALLPEEMLTEVLLRFPVKSILRFRAVCRSWAAIFSSEEFHLLHTAMAKTAPSAATPKLFLVSPTESDSTAVYSCSPSNPQNDLLFTLANAPANSMEVVNPVPCHGLTLLQHDFLPAYYLCNAATREVTCLPPSFDASYSSTGLGLDARTRNYKVVRLINGMPHDKETINCEVYTGNGEDRWRPAATGVPFGLRRIACAAVMDAAVYKLRPVFANGSLHWLIRPSPFISKPRASVISFSVTEETFGFARPPPFWASEVHKPFWTGPLPSVDRLVEMDNQLCIV</sequence>
<proteinExistence type="predicted"/>
<feature type="domain" description="F-box" evidence="2">
    <location>
        <begin position="36"/>
        <end position="81"/>
    </location>
</feature>
<dbReference type="SUPFAM" id="SSF81383">
    <property type="entry name" value="F-box domain"/>
    <property type="match status" value="1"/>
</dbReference>
<dbReference type="PROSITE" id="PS50181">
    <property type="entry name" value="FBOX"/>
    <property type="match status" value="1"/>
</dbReference>
<organism evidence="3">
    <name type="scientific">Brachypodium distachyon</name>
    <name type="common">Purple false brome</name>
    <name type="synonym">Trachynia distachya</name>
    <dbReference type="NCBI Taxonomy" id="15368"/>
    <lineage>
        <taxon>Eukaryota</taxon>
        <taxon>Viridiplantae</taxon>
        <taxon>Streptophyta</taxon>
        <taxon>Embryophyta</taxon>
        <taxon>Tracheophyta</taxon>
        <taxon>Spermatophyta</taxon>
        <taxon>Magnoliopsida</taxon>
        <taxon>Liliopsida</taxon>
        <taxon>Poales</taxon>
        <taxon>Poaceae</taxon>
        <taxon>BOP clade</taxon>
        <taxon>Pooideae</taxon>
        <taxon>Stipodae</taxon>
        <taxon>Brachypodieae</taxon>
        <taxon>Brachypodium</taxon>
    </lineage>
</organism>
<dbReference type="Pfam" id="PF07734">
    <property type="entry name" value="FBA_1"/>
    <property type="match status" value="1"/>
</dbReference>
<dbReference type="Pfam" id="PF00646">
    <property type="entry name" value="F-box"/>
    <property type="match status" value="1"/>
</dbReference>
<dbReference type="Gene3D" id="1.20.1280.50">
    <property type="match status" value="1"/>
</dbReference>
<dbReference type="EnsemblPlants" id="KQK04974">
    <property type="protein sequence ID" value="KQK04974"/>
    <property type="gene ID" value="BRADI_2g17110v3"/>
</dbReference>
<accession>I1HGL7</accession>
<dbReference type="Gramene" id="KQK04974">
    <property type="protein sequence ID" value="KQK04974"/>
    <property type="gene ID" value="BRADI_2g17110v3"/>
</dbReference>
<reference evidence="4" key="3">
    <citation type="submission" date="2018-08" db="UniProtKB">
        <authorList>
            <consortium name="EnsemblPlants"/>
        </authorList>
    </citation>
    <scope>IDENTIFICATION</scope>
    <source>
        <strain evidence="4">cv. Bd21</strain>
    </source>
</reference>
<reference evidence="3" key="2">
    <citation type="submission" date="2017-06" db="EMBL/GenBank/DDBJ databases">
        <title>WGS assembly of Brachypodium distachyon.</title>
        <authorList>
            <consortium name="The International Brachypodium Initiative"/>
            <person name="Lucas S."/>
            <person name="Harmon-Smith M."/>
            <person name="Lail K."/>
            <person name="Tice H."/>
            <person name="Grimwood J."/>
            <person name="Bruce D."/>
            <person name="Barry K."/>
            <person name="Shu S."/>
            <person name="Lindquist E."/>
            <person name="Wang M."/>
            <person name="Pitluck S."/>
            <person name="Vogel J.P."/>
            <person name="Garvin D.F."/>
            <person name="Mockler T.C."/>
            <person name="Schmutz J."/>
            <person name="Rokhsar D."/>
            <person name="Bevan M.W."/>
        </authorList>
    </citation>
    <scope>NUCLEOTIDE SEQUENCE</scope>
    <source>
        <strain evidence="3">Bd21</strain>
    </source>
</reference>
<evidence type="ECO:0000259" key="2">
    <source>
        <dbReference type="PROSITE" id="PS50181"/>
    </source>
</evidence>
<evidence type="ECO:0000256" key="1">
    <source>
        <dbReference type="SAM" id="MobiDB-lite"/>
    </source>
</evidence>
<dbReference type="InterPro" id="IPR036047">
    <property type="entry name" value="F-box-like_dom_sf"/>
</dbReference>